<protein>
    <submittedName>
        <fullName evidence="1">Uncharacterized protein</fullName>
    </submittedName>
</protein>
<evidence type="ECO:0000313" key="2">
    <source>
        <dbReference type="Proteomes" id="UP000515819"/>
    </source>
</evidence>
<dbReference type="RefSeq" id="WP_021984972.1">
    <property type="nucleotide sequence ID" value="NZ_CP060632.1"/>
</dbReference>
<dbReference type="KEGG" id="wcp:H9Q76_04865"/>
<dbReference type="EMBL" id="CP060632">
    <property type="protein sequence ID" value="QNM00619.1"/>
    <property type="molecule type" value="Genomic_DNA"/>
</dbReference>
<dbReference type="AlphaFoldDB" id="A0A7G9FPY7"/>
<name>A0A7G9FPY7_9FIRM</name>
<accession>A0A7G9FPY7</accession>
<dbReference type="Proteomes" id="UP000515819">
    <property type="component" value="Chromosome"/>
</dbReference>
<proteinExistence type="predicted"/>
<keyword evidence="2" id="KW-1185">Reference proteome</keyword>
<gene>
    <name evidence="1" type="ORF">H9Q76_04865</name>
</gene>
<sequence length="243" mass="28014">MRGMELKNEIEEARNYIFYVSDYIDVSAGHAWKMDCRQAMTEQMVQNLPNCKVMKYTEYHGECLDADSVGILFPSKMWGISLAVYAFLQNLRVSASTYVYAVAMGEVLSAEVNGTANVRMETLGQFQDIFERRRLGDISDIYIRCIDYKREFTTTEEKLMRSVTTAERIADVMEGLLFYSMKAVKEQKLQFVTDKRTTVRTKHVAERKEVTALVETKILPMPNIKNVFLDDDLLSEVRICQAM</sequence>
<organism evidence="1 2">
    <name type="scientific">Wujia chipingensis</name>
    <dbReference type="NCBI Taxonomy" id="2763670"/>
    <lineage>
        <taxon>Bacteria</taxon>
        <taxon>Bacillati</taxon>
        <taxon>Bacillota</taxon>
        <taxon>Clostridia</taxon>
        <taxon>Lachnospirales</taxon>
        <taxon>Lachnospiraceae</taxon>
        <taxon>Wujia</taxon>
    </lineage>
</organism>
<evidence type="ECO:0000313" key="1">
    <source>
        <dbReference type="EMBL" id="QNM00619.1"/>
    </source>
</evidence>
<reference evidence="1 2" key="1">
    <citation type="submission" date="2020-08" db="EMBL/GenBank/DDBJ databases">
        <authorList>
            <person name="Liu C."/>
            <person name="Sun Q."/>
        </authorList>
    </citation>
    <scope>NUCLEOTIDE SEQUENCE [LARGE SCALE GENOMIC DNA]</scope>
    <source>
        <strain evidence="1 2">NSJ-4</strain>
    </source>
</reference>